<feature type="coiled-coil region" evidence="1">
    <location>
        <begin position="134"/>
        <end position="161"/>
    </location>
</feature>
<dbReference type="EMBL" id="UZAG01017134">
    <property type="protein sequence ID" value="VDO33028.1"/>
    <property type="molecule type" value="Genomic_DNA"/>
</dbReference>
<dbReference type="Proteomes" id="UP000280834">
    <property type="component" value="Unassembled WGS sequence"/>
</dbReference>
<dbReference type="SUPFAM" id="SSF101447">
    <property type="entry name" value="Formin homology 2 domain (FH2 domain)"/>
    <property type="match status" value="1"/>
</dbReference>
<keyword evidence="4" id="KW-1185">Reference proteome</keyword>
<evidence type="ECO:0000256" key="1">
    <source>
        <dbReference type="SAM" id="Coils"/>
    </source>
</evidence>
<keyword evidence="1" id="KW-0175">Coiled coil</keyword>
<reference evidence="5" key="1">
    <citation type="submission" date="2017-02" db="UniProtKB">
        <authorList>
            <consortium name="WormBaseParasite"/>
        </authorList>
    </citation>
    <scope>IDENTIFICATION</scope>
</reference>
<accession>A0A0R3QVG4</accession>
<dbReference type="AlphaFoldDB" id="A0A0R3QVG4"/>
<name>A0A0R3QVG4_9BILA</name>
<evidence type="ECO:0000313" key="4">
    <source>
        <dbReference type="Proteomes" id="UP000280834"/>
    </source>
</evidence>
<feature type="region of interest" description="Disordered" evidence="2">
    <location>
        <begin position="1"/>
        <end position="31"/>
    </location>
</feature>
<dbReference type="STRING" id="42155.A0A0R3QVG4"/>
<reference evidence="3 4" key="2">
    <citation type="submission" date="2018-11" db="EMBL/GenBank/DDBJ databases">
        <authorList>
            <consortium name="Pathogen Informatics"/>
        </authorList>
    </citation>
    <scope>NUCLEOTIDE SEQUENCE [LARGE SCALE GENOMIC DNA]</scope>
</reference>
<dbReference type="WBParaSite" id="BTMF_0001172201-mRNA-1">
    <property type="protein sequence ID" value="BTMF_0001172201-mRNA-1"/>
    <property type="gene ID" value="BTMF_0001172201"/>
</dbReference>
<evidence type="ECO:0000313" key="5">
    <source>
        <dbReference type="WBParaSite" id="BTMF_0001172201-mRNA-1"/>
    </source>
</evidence>
<evidence type="ECO:0000256" key="2">
    <source>
        <dbReference type="SAM" id="MobiDB-lite"/>
    </source>
</evidence>
<proteinExistence type="predicted"/>
<gene>
    <name evidence="3" type="ORF">BTMF_LOCUS9750</name>
</gene>
<protein>
    <submittedName>
        <fullName evidence="5">Jun-related antigen</fullName>
    </submittedName>
</protein>
<sequence>QQHAVIPEPPPPQLSPPPPPPPPPPPSSAQLPLLQGQQIVSDNEWTDMDKFIEQTLSRKVLSSMDYVPESLKKPLTSVNIVDNLIQERTVNHSDDFNERSDLPPLSSKCSAPIVPIVHHEGNHHEQLKKFVSDDSILQKEREELEAKLARQRQKKSMISMEAESATPFALIDINTAEKEKSHLTPPPVLPKNISIDLSLTESQCKDSGKPSPVSKKSVSSSVSAINLSIRNVDYMILTLCDTIKLHAMLI</sequence>
<feature type="compositionally biased region" description="Pro residues" evidence="2">
    <location>
        <begin position="7"/>
        <end position="27"/>
    </location>
</feature>
<organism evidence="5">
    <name type="scientific">Brugia timori</name>
    <dbReference type="NCBI Taxonomy" id="42155"/>
    <lineage>
        <taxon>Eukaryota</taxon>
        <taxon>Metazoa</taxon>
        <taxon>Ecdysozoa</taxon>
        <taxon>Nematoda</taxon>
        <taxon>Chromadorea</taxon>
        <taxon>Rhabditida</taxon>
        <taxon>Spirurina</taxon>
        <taxon>Spiruromorpha</taxon>
        <taxon>Filarioidea</taxon>
        <taxon>Onchocercidae</taxon>
        <taxon>Brugia</taxon>
    </lineage>
</organism>
<evidence type="ECO:0000313" key="3">
    <source>
        <dbReference type="EMBL" id="VDO33028.1"/>
    </source>
</evidence>